<feature type="transmembrane region" description="Helical" evidence="1">
    <location>
        <begin position="174"/>
        <end position="207"/>
    </location>
</feature>
<comment type="caution">
    <text evidence="2">The sequence shown here is derived from an EMBL/GenBank/DDBJ whole genome shotgun (WGS) entry which is preliminary data.</text>
</comment>
<feature type="transmembrane region" description="Helical" evidence="1">
    <location>
        <begin position="143"/>
        <end position="162"/>
    </location>
</feature>
<proteinExistence type="predicted"/>
<sequence length="221" mass="23998">MSKNKKVWIPAIIAAFAALLLVASFYYAGYSHEGEALRARLPGGGGGGLPAGEAQRPPRDGNEGYGGYFTTLGTIALYVGAAGFSWFWFKKRMKSPSRLVRRGGKLLFAWHKLMGWITVALIAIHGTYFLWTKFGDDKIYSGLAGFVILLTLAGYGYFIHKIRNKWMRTVHRSLGLLWVPVLIVHAGGSAIMAVLAVLVVGVVVLLLEKNAGTSRQPSSGV</sequence>
<feature type="transmembrane region" description="Helical" evidence="1">
    <location>
        <begin position="110"/>
        <end position="131"/>
    </location>
</feature>
<dbReference type="RefSeq" id="WP_185140910.1">
    <property type="nucleotide sequence ID" value="NZ_JACJVP010000001.1"/>
</dbReference>
<reference evidence="2 3" key="1">
    <citation type="submission" date="2020-08" db="EMBL/GenBank/DDBJ databases">
        <title>Cohnella phylogeny.</title>
        <authorList>
            <person name="Dunlap C."/>
        </authorList>
    </citation>
    <scope>NUCLEOTIDE SEQUENCE [LARGE SCALE GENOMIC DNA]</scope>
    <source>
        <strain evidence="2 3">DSM 28246</strain>
    </source>
</reference>
<protein>
    <recommendedName>
        <fullName evidence="4">Ferric oxidoreductase domain-containing protein</fullName>
    </recommendedName>
</protein>
<dbReference type="EMBL" id="JACJVP010000001">
    <property type="protein sequence ID" value="MBB6669506.1"/>
    <property type="molecule type" value="Genomic_DNA"/>
</dbReference>
<evidence type="ECO:0008006" key="4">
    <source>
        <dbReference type="Google" id="ProtNLM"/>
    </source>
</evidence>
<feature type="transmembrane region" description="Helical" evidence="1">
    <location>
        <begin position="7"/>
        <end position="28"/>
    </location>
</feature>
<keyword evidence="1" id="KW-1133">Transmembrane helix</keyword>
<evidence type="ECO:0000256" key="1">
    <source>
        <dbReference type="SAM" id="Phobius"/>
    </source>
</evidence>
<dbReference type="Proteomes" id="UP000547209">
    <property type="component" value="Unassembled WGS sequence"/>
</dbReference>
<organism evidence="2 3">
    <name type="scientific">Cohnella nanjingensis</name>
    <dbReference type="NCBI Taxonomy" id="1387779"/>
    <lineage>
        <taxon>Bacteria</taxon>
        <taxon>Bacillati</taxon>
        <taxon>Bacillota</taxon>
        <taxon>Bacilli</taxon>
        <taxon>Bacillales</taxon>
        <taxon>Paenibacillaceae</taxon>
        <taxon>Cohnella</taxon>
    </lineage>
</organism>
<evidence type="ECO:0000313" key="3">
    <source>
        <dbReference type="Proteomes" id="UP000547209"/>
    </source>
</evidence>
<keyword evidence="1" id="KW-0812">Transmembrane</keyword>
<keyword evidence="1" id="KW-0472">Membrane</keyword>
<evidence type="ECO:0000313" key="2">
    <source>
        <dbReference type="EMBL" id="MBB6669506.1"/>
    </source>
</evidence>
<accession>A0A7X0VDA8</accession>
<gene>
    <name evidence="2" type="ORF">H7C19_02275</name>
</gene>
<feature type="transmembrane region" description="Helical" evidence="1">
    <location>
        <begin position="65"/>
        <end position="89"/>
    </location>
</feature>
<name>A0A7X0VDA8_9BACL</name>
<keyword evidence="3" id="KW-1185">Reference proteome</keyword>
<dbReference type="AlphaFoldDB" id="A0A7X0VDA8"/>